<dbReference type="EMBL" id="JANKAS010000003">
    <property type="protein sequence ID" value="MCR1898469.1"/>
    <property type="molecule type" value="Genomic_DNA"/>
</dbReference>
<sequence>MELERAGIIQLFEIAFELYWKSMKGHLEAQKPMRKRE</sequence>
<dbReference type="Proteomes" id="UP001205748">
    <property type="component" value="Unassembled WGS sequence"/>
</dbReference>
<evidence type="ECO:0000313" key="1">
    <source>
        <dbReference type="EMBL" id="MCR1898469.1"/>
    </source>
</evidence>
<comment type="caution">
    <text evidence="1">The sequence shown here is derived from an EMBL/GenBank/DDBJ whole genome shotgun (WGS) entry which is preliminary data.</text>
</comment>
<dbReference type="AlphaFoldDB" id="A0AAE3L2F5"/>
<gene>
    <name evidence="1" type="ORF">NSA47_05620</name>
</gene>
<dbReference type="Pfam" id="PF08780">
    <property type="entry name" value="NTase_sub_bind"/>
    <property type="match status" value="1"/>
</dbReference>
<dbReference type="Gene3D" id="1.20.120.330">
    <property type="entry name" value="Nucleotidyltransferases domain 2"/>
    <property type="match status" value="1"/>
</dbReference>
<protein>
    <submittedName>
        <fullName evidence="1">Nucleotidyltransferase substrate binding protein</fullName>
    </submittedName>
</protein>
<reference evidence="1" key="1">
    <citation type="submission" date="2022-07" db="EMBL/GenBank/DDBJ databases">
        <title>Enhanced cultured diversity of the mouse gut microbiota enables custom-made synthetic communities.</title>
        <authorList>
            <person name="Afrizal A."/>
        </authorList>
    </citation>
    <scope>NUCLEOTIDE SEQUENCE</scope>
    <source>
        <strain evidence="1">DSM 28593</strain>
    </source>
</reference>
<dbReference type="InterPro" id="IPR010235">
    <property type="entry name" value="HepT"/>
</dbReference>
<accession>A0AAE3L2F5</accession>
<evidence type="ECO:0000313" key="2">
    <source>
        <dbReference type="Proteomes" id="UP001205748"/>
    </source>
</evidence>
<proteinExistence type="predicted"/>
<keyword evidence="2" id="KW-1185">Reference proteome</keyword>
<organism evidence="1 2">
    <name type="scientific">Irregularibacter muris</name>
    <dbReference type="NCBI Taxonomy" id="1796619"/>
    <lineage>
        <taxon>Bacteria</taxon>
        <taxon>Bacillati</taxon>
        <taxon>Bacillota</taxon>
        <taxon>Clostridia</taxon>
        <taxon>Eubacteriales</taxon>
        <taxon>Eubacteriaceae</taxon>
        <taxon>Irregularibacter</taxon>
    </lineage>
</organism>
<name>A0AAE3L2F5_9FIRM</name>
<dbReference type="SUPFAM" id="SSF81593">
    <property type="entry name" value="Nucleotidyltransferase substrate binding subunit/domain"/>
    <property type="match status" value="1"/>
</dbReference>